<feature type="region of interest" description="Disordered" evidence="1">
    <location>
        <begin position="195"/>
        <end position="244"/>
    </location>
</feature>
<feature type="compositionally biased region" description="Polar residues" evidence="1">
    <location>
        <begin position="197"/>
        <end position="207"/>
    </location>
</feature>
<dbReference type="WBParaSite" id="Csp11.Scaffold629.g13226.t2">
    <property type="protein sequence ID" value="Csp11.Scaffold629.g13226.t2"/>
    <property type="gene ID" value="Csp11.Scaffold629.g13226"/>
</dbReference>
<sequence length="244" mass="28692">MEKKEMKRSERAMRLKKQALADIEKREAKEKARQKQVRERNARLNGGVSQRDSMEIITKMLHDQGMLNKYPDFHKYAITEHPEWFGRNIDEQIFSLKNEYRDQFYEKMKQFDIDMKNPANEQMEKRRELFQKNLVLHEGDDGTEFCPKCYERHEKGQTQSTETEEKLPAEYDSKIPVMASIKTALHKIIYGDDYQEPTDQQCSSSSSEKIENAVNDAETHHIKESDSEEESEGEIVDDETEGSE</sequence>
<proteinExistence type="predicted"/>
<dbReference type="eggNOG" id="ENOG502R90B">
    <property type="taxonomic scope" value="Eukaryota"/>
</dbReference>
<feature type="compositionally biased region" description="Acidic residues" evidence="1">
    <location>
        <begin position="226"/>
        <end position="244"/>
    </location>
</feature>
<protein>
    <submittedName>
        <fullName evidence="3">Uncharacterized protein</fullName>
    </submittedName>
</protein>
<feature type="region of interest" description="Disordered" evidence="1">
    <location>
        <begin position="1"/>
        <end position="47"/>
    </location>
</feature>
<evidence type="ECO:0000313" key="2">
    <source>
        <dbReference type="Proteomes" id="UP000095282"/>
    </source>
</evidence>
<feature type="compositionally biased region" description="Basic and acidic residues" evidence="1">
    <location>
        <begin position="22"/>
        <end position="42"/>
    </location>
</feature>
<name>A0A1I7TZ30_9PELO</name>
<evidence type="ECO:0000256" key="1">
    <source>
        <dbReference type="SAM" id="MobiDB-lite"/>
    </source>
</evidence>
<accession>A0A1I7TZ30</accession>
<evidence type="ECO:0000313" key="3">
    <source>
        <dbReference type="WBParaSite" id="Csp11.Scaffold629.g13226.t2"/>
    </source>
</evidence>
<dbReference type="AlphaFoldDB" id="A0A1I7TZ30"/>
<reference evidence="3" key="1">
    <citation type="submission" date="2016-11" db="UniProtKB">
        <authorList>
            <consortium name="WormBaseParasite"/>
        </authorList>
    </citation>
    <scope>IDENTIFICATION</scope>
</reference>
<dbReference type="Proteomes" id="UP000095282">
    <property type="component" value="Unplaced"/>
</dbReference>
<keyword evidence="2" id="KW-1185">Reference proteome</keyword>
<organism evidence="2 3">
    <name type="scientific">Caenorhabditis tropicalis</name>
    <dbReference type="NCBI Taxonomy" id="1561998"/>
    <lineage>
        <taxon>Eukaryota</taxon>
        <taxon>Metazoa</taxon>
        <taxon>Ecdysozoa</taxon>
        <taxon>Nematoda</taxon>
        <taxon>Chromadorea</taxon>
        <taxon>Rhabditida</taxon>
        <taxon>Rhabditina</taxon>
        <taxon>Rhabditomorpha</taxon>
        <taxon>Rhabditoidea</taxon>
        <taxon>Rhabditidae</taxon>
        <taxon>Peloderinae</taxon>
        <taxon>Caenorhabditis</taxon>
    </lineage>
</organism>
<feature type="compositionally biased region" description="Basic and acidic residues" evidence="1">
    <location>
        <begin position="1"/>
        <end position="13"/>
    </location>
</feature>